<evidence type="ECO:0000256" key="1">
    <source>
        <dbReference type="SAM" id="MobiDB-lite"/>
    </source>
</evidence>
<dbReference type="Proteomes" id="UP000077255">
    <property type="component" value="Chromosome"/>
</dbReference>
<protein>
    <submittedName>
        <fullName evidence="2">Uncharacterized protein</fullName>
    </submittedName>
</protein>
<sequence>MFETRVVQARGGVLSQGCLPLSIRQLERWETAKPAAHAPQAIDKTCPPTVRTNDAPRQRHLGV</sequence>
<accession>A0A160N4V3</accession>
<keyword evidence="3" id="KW-1185">Reference proteome</keyword>
<gene>
    <name evidence="2" type="ORF">ATSB10_33200</name>
</gene>
<dbReference type="STRING" id="445710.ATSB10_33200"/>
<evidence type="ECO:0000313" key="2">
    <source>
        <dbReference type="EMBL" id="AND70774.1"/>
    </source>
</evidence>
<feature type="region of interest" description="Disordered" evidence="1">
    <location>
        <begin position="32"/>
        <end position="63"/>
    </location>
</feature>
<organism evidence="2 3">
    <name type="scientific">Dyella thiooxydans</name>
    <dbReference type="NCBI Taxonomy" id="445710"/>
    <lineage>
        <taxon>Bacteria</taxon>
        <taxon>Pseudomonadati</taxon>
        <taxon>Pseudomonadota</taxon>
        <taxon>Gammaproteobacteria</taxon>
        <taxon>Lysobacterales</taxon>
        <taxon>Rhodanobacteraceae</taxon>
        <taxon>Dyella</taxon>
    </lineage>
</organism>
<dbReference type="KEGG" id="dtx:ATSB10_33200"/>
<proteinExistence type="predicted"/>
<reference evidence="2 3" key="1">
    <citation type="submission" date="2016-02" db="EMBL/GenBank/DDBJ databases">
        <title>Complete genome sequencing and analysis of ATSB10, Dyella thiooxydans isolated from rhizosphere soil of sunflower (Helianthus annuus L.).</title>
        <authorList>
            <person name="Lee Y."/>
            <person name="Hwangbo K."/>
            <person name="Chung H."/>
            <person name="Yoo J."/>
            <person name="Kim K.Y."/>
            <person name="Sa T.M."/>
            <person name="Um Y."/>
            <person name="Madhaiyan M."/>
        </authorList>
    </citation>
    <scope>NUCLEOTIDE SEQUENCE [LARGE SCALE GENOMIC DNA]</scope>
    <source>
        <strain evidence="2 3">ATSB10</strain>
    </source>
</reference>
<dbReference type="EMBL" id="CP014841">
    <property type="protein sequence ID" value="AND70774.1"/>
    <property type="molecule type" value="Genomic_DNA"/>
</dbReference>
<evidence type="ECO:0000313" key="3">
    <source>
        <dbReference type="Proteomes" id="UP000077255"/>
    </source>
</evidence>
<dbReference type="AlphaFoldDB" id="A0A160N4V3"/>
<name>A0A160N4V3_9GAMM</name>